<feature type="region of interest" description="Disordered" evidence="8">
    <location>
        <begin position="668"/>
        <end position="730"/>
    </location>
</feature>
<evidence type="ECO:0000313" key="10">
    <source>
        <dbReference type="EMBL" id="KAF9511084.1"/>
    </source>
</evidence>
<feature type="compositionally biased region" description="Polar residues" evidence="8">
    <location>
        <begin position="570"/>
        <end position="581"/>
    </location>
</feature>
<dbReference type="InterPro" id="IPR038765">
    <property type="entry name" value="Papain-like_cys_pep_sf"/>
</dbReference>
<dbReference type="SUPFAM" id="SSF54001">
    <property type="entry name" value="Cysteine proteinases"/>
    <property type="match status" value="1"/>
</dbReference>
<name>A0A9P6AS80_9AGAM</name>
<evidence type="ECO:0000256" key="5">
    <source>
        <dbReference type="ARBA" id="ARBA00022801"/>
    </source>
</evidence>
<evidence type="ECO:0000256" key="7">
    <source>
        <dbReference type="RuleBase" id="RU366025"/>
    </source>
</evidence>
<dbReference type="AlphaFoldDB" id="A0A9P6AS80"/>
<dbReference type="OrthoDB" id="420187at2759"/>
<dbReference type="Proteomes" id="UP000886523">
    <property type="component" value="Unassembled WGS sequence"/>
</dbReference>
<dbReference type="GO" id="GO:0006508">
    <property type="term" value="P:proteolysis"/>
    <property type="evidence" value="ECO:0007669"/>
    <property type="project" value="UniProtKB-KW"/>
</dbReference>
<dbReference type="PROSITE" id="PS00972">
    <property type="entry name" value="USP_1"/>
    <property type="match status" value="1"/>
</dbReference>
<organism evidence="10 11">
    <name type="scientific">Hydnum rufescens UP504</name>
    <dbReference type="NCBI Taxonomy" id="1448309"/>
    <lineage>
        <taxon>Eukaryota</taxon>
        <taxon>Fungi</taxon>
        <taxon>Dikarya</taxon>
        <taxon>Basidiomycota</taxon>
        <taxon>Agaricomycotina</taxon>
        <taxon>Agaricomycetes</taxon>
        <taxon>Cantharellales</taxon>
        <taxon>Hydnaceae</taxon>
        <taxon>Hydnum</taxon>
    </lineage>
</organism>
<evidence type="ECO:0000256" key="8">
    <source>
        <dbReference type="SAM" id="MobiDB-lite"/>
    </source>
</evidence>
<feature type="region of interest" description="Disordered" evidence="8">
    <location>
        <begin position="289"/>
        <end position="375"/>
    </location>
</feature>
<dbReference type="PROSITE" id="PS00973">
    <property type="entry name" value="USP_2"/>
    <property type="match status" value="1"/>
</dbReference>
<keyword evidence="11" id="KW-1185">Reference proteome</keyword>
<dbReference type="GO" id="GO:0005829">
    <property type="term" value="C:cytosol"/>
    <property type="evidence" value="ECO:0007669"/>
    <property type="project" value="TreeGrafter"/>
</dbReference>
<feature type="compositionally biased region" description="Polar residues" evidence="8">
    <location>
        <begin position="709"/>
        <end position="724"/>
    </location>
</feature>
<evidence type="ECO:0000256" key="4">
    <source>
        <dbReference type="ARBA" id="ARBA00022786"/>
    </source>
</evidence>
<reference evidence="10" key="1">
    <citation type="journal article" date="2020" name="Nat. Commun.">
        <title>Large-scale genome sequencing of mycorrhizal fungi provides insights into the early evolution of symbiotic traits.</title>
        <authorList>
            <person name="Miyauchi S."/>
            <person name="Kiss E."/>
            <person name="Kuo A."/>
            <person name="Drula E."/>
            <person name="Kohler A."/>
            <person name="Sanchez-Garcia M."/>
            <person name="Morin E."/>
            <person name="Andreopoulos B."/>
            <person name="Barry K.W."/>
            <person name="Bonito G."/>
            <person name="Buee M."/>
            <person name="Carver A."/>
            <person name="Chen C."/>
            <person name="Cichocki N."/>
            <person name="Clum A."/>
            <person name="Culley D."/>
            <person name="Crous P.W."/>
            <person name="Fauchery L."/>
            <person name="Girlanda M."/>
            <person name="Hayes R.D."/>
            <person name="Keri Z."/>
            <person name="LaButti K."/>
            <person name="Lipzen A."/>
            <person name="Lombard V."/>
            <person name="Magnuson J."/>
            <person name="Maillard F."/>
            <person name="Murat C."/>
            <person name="Nolan M."/>
            <person name="Ohm R.A."/>
            <person name="Pangilinan J."/>
            <person name="Pereira M.F."/>
            <person name="Perotto S."/>
            <person name="Peter M."/>
            <person name="Pfister S."/>
            <person name="Riley R."/>
            <person name="Sitrit Y."/>
            <person name="Stielow J.B."/>
            <person name="Szollosi G."/>
            <person name="Zifcakova L."/>
            <person name="Stursova M."/>
            <person name="Spatafora J.W."/>
            <person name="Tedersoo L."/>
            <person name="Vaario L.M."/>
            <person name="Yamada A."/>
            <person name="Yan M."/>
            <person name="Wang P."/>
            <person name="Xu J."/>
            <person name="Bruns T."/>
            <person name="Baldrian P."/>
            <person name="Vilgalys R."/>
            <person name="Dunand C."/>
            <person name="Henrissat B."/>
            <person name="Grigoriev I.V."/>
            <person name="Hibbett D."/>
            <person name="Nagy L.G."/>
            <person name="Martin F.M."/>
        </authorList>
    </citation>
    <scope>NUCLEOTIDE SEQUENCE</scope>
    <source>
        <strain evidence="10">UP504</strain>
    </source>
</reference>
<feature type="compositionally biased region" description="Low complexity" evidence="8">
    <location>
        <begin position="467"/>
        <end position="477"/>
    </location>
</feature>
<dbReference type="EC" id="3.4.19.12" evidence="7"/>
<feature type="domain" description="USP" evidence="9">
    <location>
        <begin position="38"/>
        <end position="923"/>
    </location>
</feature>
<gene>
    <name evidence="10" type="ORF">BS47DRAFT_1200326</name>
</gene>
<feature type="region of interest" description="Disordered" evidence="8">
    <location>
        <begin position="460"/>
        <end position="551"/>
    </location>
</feature>
<proteinExistence type="inferred from homology"/>
<feature type="compositionally biased region" description="Basic and acidic residues" evidence="8">
    <location>
        <begin position="802"/>
        <end position="817"/>
    </location>
</feature>
<keyword evidence="4 7" id="KW-0833">Ubl conjugation pathway</keyword>
<dbReference type="EMBL" id="MU129005">
    <property type="protein sequence ID" value="KAF9511084.1"/>
    <property type="molecule type" value="Genomic_DNA"/>
</dbReference>
<evidence type="ECO:0000256" key="6">
    <source>
        <dbReference type="ARBA" id="ARBA00022807"/>
    </source>
</evidence>
<feature type="compositionally biased region" description="Polar residues" evidence="8">
    <location>
        <begin position="499"/>
        <end position="525"/>
    </location>
</feature>
<feature type="compositionally biased region" description="Basic and acidic residues" evidence="8">
    <location>
        <begin position="688"/>
        <end position="700"/>
    </location>
</feature>
<dbReference type="InterPro" id="IPR001394">
    <property type="entry name" value="Peptidase_C19_UCH"/>
</dbReference>
<dbReference type="PANTHER" id="PTHR24006:SF888">
    <property type="entry name" value="UBIQUITIN CARBOXYL-TERMINAL HYDROLASE 30"/>
    <property type="match status" value="1"/>
</dbReference>
<comment type="caution">
    <text evidence="10">The sequence shown here is derived from an EMBL/GenBank/DDBJ whole genome shotgun (WGS) entry which is preliminary data.</text>
</comment>
<accession>A0A9P6AS80</accession>
<sequence length="924" mass="101791">MLYGGDSTSIAWLGRDKRLKRLATQKGAPSDQHPRLPAGIVNPANDCFLNSVLQAVGSLEKCRLSTICTTYLAFQMIATPILEDMITFHSPARASADPSLSPALTNGRPVAGPSYVEWSSGMGLSDTFLQFMQNAYFARDKSHTAPLSSREIKIQLSAKFDQYRDIGQQDAHELLRHLLDGMYMDEWDIIKKRKPPNKDEKHRHGPRESASPVIFYNSNAAAGPSNPLSVPPPLVPFASTVFGGKLASVIVCNECKHISHTLEDFLDLSIPIKTSNNRKKSRFRTMVQKMGQRANPPPAQPVGPQSSSPGPNPFDAILHVTDGHDEDDNSENSSSGRQFPRHFHRSRERSSPRRAHSSRASSVDRDPRRPPKPTPEEIAYLKALFRDDTGHALNPLRLLRSTAQTPINNPPSSYAWAQIEATGGLLGCLREFTSVEILDEDNAFACHNCWKLLHPELSKPKSRTQASSLESSTSSSSDEGEIHPAPVAYGTYPPELNPPRSSSADLTITRLNNPFTVSNVSTPTLRSKDPSLAQSQDPYPTPYIPFSSATSKLPQTPILDASAIVSTPISHLSRSRSSLDPRTSAKNRRDPVFLPELQIPQLPTDSGKTASNAPLSAGGHPIPSISTTSPTGAIRPLPSTPVLPFRRYSAFSASRVHASSDSLVSSLVSAPGRTGYKSESEGGSWDGSSHDKEHESEHEFALASDTDDASMTNSQVTPQVTPTTAKVPKRSEQVIHRRAFKRYLIDVPPPVLVIHLKRFQHIGRSSMSMFAGTAKKMDDYVPFPEVLDLRPFLAPRKEKYGLDKHGRTPRRRMESENTKSGNHLPHTHSHHRLFGGAEEEDPPVRYQLYAVVVHIGNMLGGHYIAYTALPRATMTESEPQTTIDGPVPAMDRQWCCISDTVVRLASIEEVLKSKAYLLFYEKMD</sequence>
<dbReference type="GO" id="GO:0004843">
    <property type="term" value="F:cysteine-type deubiquitinase activity"/>
    <property type="evidence" value="ECO:0007669"/>
    <property type="project" value="UniProtKB-UniRule"/>
</dbReference>
<keyword evidence="3 7" id="KW-0645">Protease</keyword>
<dbReference type="InterPro" id="IPR018200">
    <property type="entry name" value="USP_CS"/>
</dbReference>
<feature type="compositionally biased region" description="Polar residues" evidence="8">
    <location>
        <begin position="601"/>
        <end position="614"/>
    </location>
</feature>
<dbReference type="GO" id="GO:0005634">
    <property type="term" value="C:nucleus"/>
    <property type="evidence" value="ECO:0007669"/>
    <property type="project" value="TreeGrafter"/>
</dbReference>
<evidence type="ECO:0000256" key="3">
    <source>
        <dbReference type="ARBA" id="ARBA00022670"/>
    </source>
</evidence>
<keyword evidence="6 7" id="KW-0788">Thiol protease</keyword>
<feature type="compositionally biased region" description="Basic residues" evidence="8">
    <location>
        <begin position="339"/>
        <end position="357"/>
    </location>
</feature>
<dbReference type="PROSITE" id="PS50235">
    <property type="entry name" value="USP_3"/>
    <property type="match status" value="1"/>
</dbReference>
<comment type="catalytic activity">
    <reaction evidence="1 7">
        <text>Thiol-dependent hydrolysis of ester, thioester, amide, peptide and isopeptide bonds formed by the C-terminal Gly of ubiquitin (a 76-residue protein attached to proteins as an intracellular targeting signal).</text>
        <dbReference type="EC" id="3.4.19.12"/>
    </reaction>
</comment>
<feature type="region of interest" description="Disordered" evidence="8">
    <location>
        <begin position="570"/>
        <end position="635"/>
    </location>
</feature>
<dbReference type="Gene3D" id="3.90.70.10">
    <property type="entry name" value="Cysteine proteinases"/>
    <property type="match status" value="2"/>
</dbReference>
<comment type="similarity">
    <text evidence="2 7">Belongs to the peptidase C19 family.</text>
</comment>
<dbReference type="InterPro" id="IPR028889">
    <property type="entry name" value="USP"/>
</dbReference>
<keyword evidence="5 7" id="KW-0378">Hydrolase</keyword>
<dbReference type="GO" id="GO:0016579">
    <property type="term" value="P:protein deubiquitination"/>
    <property type="evidence" value="ECO:0007669"/>
    <property type="project" value="InterPro"/>
</dbReference>
<dbReference type="InterPro" id="IPR050164">
    <property type="entry name" value="Peptidase_C19"/>
</dbReference>
<evidence type="ECO:0000313" key="11">
    <source>
        <dbReference type="Proteomes" id="UP000886523"/>
    </source>
</evidence>
<protein>
    <recommendedName>
        <fullName evidence="7">Ubiquitin carboxyl-terminal hydrolase</fullName>
        <ecNumber evidence="7">3.4.19.12</ecNumber>
    </recommendedName>
</protein>
<evidence type="ECO:0000256" key="1">
    <source>
        <dbReference type="ARBA" id="ARBA00000707"/>
    </source>
</evidence>
<evidence type="ECO:0000256" key="2">
    <source>
        <dbReference type="ARBA" id="ARBA00009085"/>
    </source>
</evidence>
<evidence type="ECO:0000259" key="9">
    <source>
        <dbReference type="PROSITE" id="PS50235"/>
    </source>
</evidence>
<dbReference type="PANTHER" id="PTHR24006">
    <property type="entry name" value="UBIQUITIN CARBOXYL-TERMINAL HYDROLASE"/>
    <property type="match status" value="1"/>
</dbReference>
<feature type="region of interest" description="Disordered" evidence="8">
    <location>
        <begin position="802"/>
        <end position="837"/>
    </location>
</feature>
<dbReference type="Pfam" id="PF00443">
    <property type="entry name" value="UCH"/>
    <property type="match status" value="1"/>
</dbReference>